<gene>
    <name evidence="4" type="ORF">LARSCL_LOCUS13294</name>
</gene>
<evidence type="ECO:0000313" key="4">
    <source>
        <dbReference type="EMBL" id="CAL1284699.1"/>
    </source>
</evidence>
<keyword evidence="5" id="KW-1185">Reference proteome</keyword>
<keyword evidence="2" id="KW-0732">Signal</keyword>
<dbReference type="InterPro" id="IPR037277">
    <property type="entry name" value="Granulin_sf"/>
</dbReference>
<keyword evidence="1" id="KW-1015">Disulfide bond</keyword>
<accession>A0AAV2AND2</accession>
<dbReference type="InterPro" id="IPR000118">
    <property type="entry name" value="Granulin"/>
</dbReference>
<feature type="chain" id="PRO_5043673846" description="Granulins domain-containing protein" evidence="2">
    <location>
        <begin position="43"/>
        <end position="244"/>
    </location>
</feature>
<comment type="caution">
    <text evidence="4">The sequence shown here is derived from an EMBL/GenBank/DDBJ whole genome shotgun (WGS) entry which is preliminary data.</text>
</comment>
<evidence type="ECO:0000256" key="1">
    <source>
        <dbReference type="ARBA" id="ARBA00023157"/>
    </source>
</evidence>
<dbReference type="SUPFAM" id="SSF57277">
    <property type="entry name" value="Granulin repeat"/>
    <property type="match status" value="1"/>
</dbReference>
<dbReference type="Pfam" id="PF00396">
    <property type="entry name" value="Granulin"/>
    <property type="match status" value="1"/>
</dbReference>
<protein>
    <recommendedName>
        <fullName evidence="3">Granulins domain-containing protein</fullName>
    </recommendedName>
</protein>
<proteinExistence type="predicted"/>
<name>A0AAV2AND2_9ARAC</name>
<dbReference type="EMBL" id="CAXIEN010000182">
    <property type="protein sequence ID" value="CAL1284699.1"/>
    <property type="molecule type" value="Genomic_DNA"/>
</dbReference>
<dbReference type="Proteomes" id="UP001497382">
    <property type="component" value="Unassembled WGS sequence"/>
</dbReference>
<evidence type="ECO:0000259" key="3">
    <source>
        <dbReference type="Pfam" id="PF00396"/>
    </source>
</evidence>
<sequence>MNIDNPEAITCQPSRCSSNMDLRGIVLSVLLAFSCLSTILKADEVGSCETQCGGSCCPHENGVCCEGDSVCCRQGQTCLSNIDTCIGLRSTTHGNVTLHSEKATPVAGISCPNGTITCEGGCCPYADGVCCNDGTCCPHGFTCTPDACVSDGVPNQSMKKGLAGKDPTTNIMGHKLKSLGIQICPDKLHLCPGSAECCRKDNGQWDCCPKVSNLKGECCNQLGFIWVCCTDLAPKCYWWGCWFS</sequence>
<dbReference type="Gene3D" id="2.10.25.160">
    <property type="entry name" value="Granulin"/>
    <property type="match status" value="1"/>
</dbReference>
<feature type="signal peptide" evidence="2">
    <location>
        <begin position="1"/>
        <end position="42"/>
    </location>
</feature>
<evidence type="ECO:0000256" key="2">
    <source>
        <dbReference type="SAM" id="SignalP"/>
    </source>
</evidence>
<reference evidence="4 5" key="1">
    <citation type="submission" date="2024-04" db="EMBL/GenBank/DDBJ databases">
        <authorList>
            <person name="Rising A."/>
            <person name="Reimegard J."/>
            <person name="Sonavane S."/>
            <person name="Akerstrom W."/>
            <person name="Nylinder S."/>
            <person name="Hedman E."/>
            <person name="Kallberg Y."/>
        </authorList>
    </citation>
    <scope>NUCLEOTIDE SEQUENCE [LARGE SCALE GENOMIC DNA]</scope>
</reference>
<feature type="domain" description="Granulins" evidence="3">
    <location>
        <begin position="119"/>
        <end position="146"/>
    </location>
</feature>
<dbReference type="AlphaFoldDB" id="A0AAV2AND2"/>
<evidence type="ECO:0000313" key="5">
    <source>
        <dbReference type="Proteomes" id="UP001497382"/>
    </source>
</evidence>
<organism evidence="4 5">
    <name type="scientific">Larinioides sclopetarius</name>
    <dbReference type="NCBI Taxonomy" id="280406"/>
    <lineage>
        <taxon>Eukaryota</taxon>
        <taxon>Metazoa</taxon>
        <taxon>Ecdysozoa</taxon>
        <taxon>Arthropoda</taxon>
        <taxon>Chelicerata</taxon>
        <taxon>Arachnida</taxon>
        <taxon>Araneae</taxon>
        <taxon>Araneomorphae</taxon>
        <taxon>Entelegynae</taxon>
        <taxon>Araneoidea</taxon>
        <taxon>Araneidae</taxon>
        <taxon>Larinioides</taxon>
    </lineage>
</organism>